<proteinExistence type="inferred from homology"/>
<reference evidence="4 5" key="1">
    <citation type="submission" date="2020-02" db="EMBL/GenBank/DDBJ databases">
        <title>Genomic and physiological characterization of two novel Nitrospinaceae genera.</title>
        <authorList>
            <person name="Mueller A.J."/>
            <person name="Jung M.-Y."/>
            <person name="Strachan C.R."/>
            <person name="Herbold C.W."/>
            <person name="Kirkegaard R.H."/>
            <person name="Daims H."/>
        </authorList>
    </citation>
    <scope>NUCLEOTIDE SEQUENCE [LARGE SCALE GENOMIC DNA]</scope>
    <source>
        <strain evidence="4">EB</strain>
    </source>
</reference>
<evidence type="ECO:0000259" key="2">
    <source>
        <dbReference type="Pfam" id="PF01370"/>
    </source>
</evidence>
<accession>A0A7T0BV32</accession>
<evidence type="ECO:0000313" key="4">
    <source>
        <dbReference type="EMBL" id="QPJ61584.1"/>
    </source>
</evidence>
<evidence type="ECO:0000259" key="3">
    <source>
        <dbReference type="Pfam" id="PF08338"/>
    </source>
</evidence>
<dbReference type="Pfam" id="PF08338">
    <property type="entry name" value="DUF1731"/>
    <property type="match status" value="1"/>
</dbReference>
<comment type="similarity">
    <text evidence="1">Belongs to the NAD(P)-dependent epimerase/dehydratase family. SDR39U1 subfamily.</text>
</comment>
<dbReference type="Gene3D" id="3.30.530.20">
    <property type="match status" value="1"/>
</dbReference>
<name>A0A7T0BV32_9BACT</name>
<dbReference type="EMBL" id="CP048685">
    <property type="protein sequence ID" value="QPJ61584.1"/>
    <property type="molecule type" value="Genomic_DNA"/>
</dbReference>
<dbReference type="PANTHER" id="PTHR11092">
    <property type="entry name" value="SUGAR NUCLEOTIDE EPIMERASE RELATED"/>
    <property type="match status" value="1"/>
</dbReference>
<protein>
    <submittedName>
        <fullName evidence="4">TIGR01777 family protein</fullName>
    </submittedName>
</protein>
<feature type="domain" description="DUF1731" evidence="3">
    <location>
        <begin position="255"/>
        <end position="301"/>
    </location>
</feature>
<dbReference type="Proteomes" id="UP000594688">
    <property type="component" value="Chromosome"/>
</dbReference>
<evidence type="ECO:0000313" key="5">
    <source>
        <dbReference type="Proteomes" id="UP000594688"/>
    </source>
</evidence>
<dbReference type="CDD" id="cd07820">
    <property type="entry name" value="SRPBCC_3"/>
    <property type="match status" value="1"/>
</dbReference>
<evidence type="ECO:0000256" key="1">
    <source>
        <dbReference type="ARBA" id="ARBA00009353"/>
    </source>
</evidence>
<organism evidence="4 5">
    <name type="scientific">Candidatus Nitronauta litoralis</name>
    <dbReference type="NCBI Taxonomy" id="2705533"/>
    <lineage>
        <taxon>Bacteria</taxon>
        <taxon>Pseudomonadati</taxon>
        <taxon>Nitrospinota/Tectimicrobiota group</taxon>
        <taxon>Nitrospinota</taxon>
        <taxon>Nitrospinia</taxon>
        <taxon>Nitrospinales</taxon>
        <taxon>Nitrospinaceae</taxon>
        <taxon>Candidatus Nitronauta</taxon>
    </lineage>
</organism>
<dbReference type="InterPro" id="IPR001509">
    <property type="entry name" value="Epimerase_deHydtase"/>
</dbReference>
<dbReference type="Gene3D" id="3.40.50.720">
    <property type="entry name" value="NAD(P)-binding Rossmann-like Domain"/>
    <property type="match status" value="1"/>
</dbReference>
<gene>
    <name evidence="4" type="ORF">G3M70_06665</name>
</gene>
<feature type="domain" description="NAD-dependent epimerase/dehydratase" evidence="2">
    <location>
        <begin position="3"/>
        <end position="227"/>
    </location>
</feature>
<dbReference type="CDD" id="cd05242">
    <property type="entry name" value="SDR_a8"/>
    <property type="match status" value="1"/>
</dbReference>
<dbReference type="Pfam" id="PF01370">
    <property type="entry name" value="Epimerase"/>
    <property type="match status" value="1"/>
</dbReference>
<dbReference type="PANTHER" id="PTHR11092:SF0">
    <property type="entry name" value="EPIMERASE FAMILY PROTEIN SDR39U1"/>
    <property type="match status" value="1"/>
</dbReference>
<dbReference type="KEGG" id="nli:G3M70_06665"/>
<dbReference type="SUPFAM" id="SSF55961">
    <property type="entry name" value="Bet v1-like"/>
    <property type="match status" value="1"/>
</dbReference>
<sequence length="457" mass="50915">MKVLVTGATGFVGNVLLKELDKNGHEVVVITRNQKAARVKLPVIAEVHECDLNNKIPSSSFFDGVQAVIHLAGENIAGGRWTRSRKEKILNSRKNATGNLVQALSYLKEKPEVLVSASAVGVYGNCSDEWLTEDSPGGLDFLANVCRSWEEQTQEAKLAGIRTVNYRLGVVLGFGGGAMEKMWAPFKLGFGGRLGSGQQWMSWIHVEDAARAMVHAIEHPELSGIYNAVSPNPVTNMTFTRKLEKAMDQKAPFPVPAFALKVLVGEMSQILLDSQRVSSQKLCDTGFKFEFPNLTHALREICGHANHEICFAQWVPSSNTKTLSFFEHPENVEKVTPPSMNLKVGKISEKGLREGTRIPLSFSIFNLPIKWVTKVKEWNPGRGFSDTQVTGPFSFWNHIHEFESTQGGTLIRDRIQYQLPFGPLGDMVAGSLIRKRLEMVLNYRIEKIEKHFQQQPS</sequence>
<dbReference type="InterPro" id="IPR013549">
    <property type="entry name" value="DUF1731"/>
</dbReference>
<dbReference type="SUPFAM" id="SSF51735">
    <property type="entry name" value="NAD(P)-binding Rossmann-fold domains"/>
    <property type="match status" value="1"/>
</dbReference>
<dbReference type="InterPro" id="IPR023393">
    <property type="entry name" value="START-like_dom_sf"/>
</dbReference>
<dbReference type="InterPro" id="IPR036291">
    <property type="entry name" value="NAD(P)-bd_dom_sf"/>
</dbReference>
<dbReference type="InterPro" id="IPR010099">
    <property type="entry name" value="SDR39U1"/>
</dbReference>
<dbReference type="NCBIfam" id="TIGR01777">
    <property type="entry name" value="yfcH"/>
    <property type="match status" value="1"/>
</dbReference>
<dbReference type="AlphaFoldDB" id="A0A7T0BV32"/>